<dbReference type="RefSeq" id="WP_013733538.1">
    <property type="nucleotide sequence ID" value="NZ_LMWI01000002.1"/>
</dbReference>
<evidence type="ECO:0000256" key="5">
    <source>
        <dbReference type="ARBA" id="ARBA00022989"/>
    </source>
</evidence>
<dbReference type="GO" id="GO:0005886">
    <property type="term" value="C:plasma membrane"/>
    <property type="evidence" value="ECO:0007669"/>
    <property type="project" value="UniProtKB-SubCell"/>
</dbReference>
<comment type="caution">
    <text evidence="7">Lacks conserved residue(s) required for the propagation of feature annotation.</text>
</comment>
<proteinExistence type="inferred from homology"/>
<comment type="similarity">
    <text evidence="2 7">Belongs to the DedA family.</text>
</comment>
<evidence type="ECO:0000256" key="2">
    <source>
        <dbReference type="ARBA" id="ARBA00010792"/>
    </source>
</evidence>
<dbReference type="PANTHER" id="PTHR30353:SF0">
    <property type="entry name" value="TRANSMEMBRANE PROTEIN"/>
    <property type="match status" value="1"/>
</dbReference>
<evidence type="ECO:0000256" key="7">
    <source>
        <dbReference type="RuleBase" id="RU367016"/>
    </source>
</evidence>
<reference evidence="9 10" key="1">
    <citation type="submission" date="2015-10" db="EMBL/GenBank/DDBJ databases">
        <authorList>
            <person name="Ju K.-S."/>
            <person name="Doroghazi J.R."/>
            <person name="Metcalf W.W."/>
        </authorList>
    </citation>
    <scope>NUCLEOTIDE SEQUENCE [LARGE SCALE GENOMIC DNA]</scope>
    <source>
        <strain evidence="9 10">NRRL B-24793</strain>
    </source>
</reference>
<comment type="caution">
    <text evidence="9">The sequence shown here is derived from an EMBL/GenBank/DDBJ whole genome shotgun (WGS) entry which is preliminary data.</text>
</comment>
<comment type="subcellular location">
    <subcellularLocation>
        <location evidence="1 7">Cell membrane</location>
        <topology evidence="1 7">Multi-pass membrane protein</topology>
    </subcellularLocation>
</comment>
<sequence>MTATLGALAWLAVVVLFGAVVPVVPTGAAVSGAAALAAHQDPVTVLLVVLAGAIGAYVGDLAVYLAMCWGGERFARRLRWLRGPNRLDRVSARVREGGVTMFLVSRLIPGGRLPVLLAAAVSGLPWRRFAVANLPASLLWSALYAAIGVLGRAIFPEPWQSVVAAILIVLLISQALGWWGRRRPLSVPPPASPAPPA</sequence>
<dbReference type="AlphaFoldDB" id="A0A9X0I075"/>
<dbReference type="EMBL" id="LMWI01000002">
    <property type="protein sequence ID" value="KUJ44343.1"/>
    <property type="molecule type" value="Genomic_DNA"/>
</dbReference>
<evidence type="ECO:0000256" key="1">
    <source>
        <dbReference type="ARBA" id="ARBA00004651"/>
    </source>
</evidence>
<name>A0A9X0I075_9ACTN</name>
<feature type="domain" description="VTT" evidence="8">
    <location>
        <begin position="45"/>
        <end position="149"/>
    </location>
</feature>
<organism evidence="9 10">
    <name type="scientific">Micromonospora maris</name>
    <dbReference type="NCBI Taxonomy" id="1003110"/>
    <lineage>
        <taxon>Bacteria</taxon>
        <taxon>Bacillati</taxon>
        <taxon>Actinomycetota</taxon>
        <taxon>Actinomycetes</taxon>
        <taxon>Micromonosporales</taxon>
        <taxon>Micromonosporaceae</taxon>
        <taxon>Micromonospora</taxon>
    </lineage>
</organism>
<evidence type="ECO:0000256" key="4">
    <source>
        <dbReference type="ARBA" id="ARBA00022692"/>
    </source>
</evidence>
<protein>
    <recommendedName>
        <fullName evidence="8">VTT domain-containing protein</fullName>
    </recommendedName>
</protein>
<evidence type="ECO:0000256" key="3">
    <source>
        <dbReference type="ARBA" id="ARBA00022475"/>
    </source>
</evidence>
<keyword evidence="10" id="KW-1185">Reference proteome</keyword>
<dbReference type="InterPro" id="IPR032816">
    <property type="entry name" value="VTT_dom"/>
</dbReference>
<keyword evidence="4 7" id="KW-0812">Transmembrane</keyword>
<evidence type="ECO:0000259" key="8">
    <source>
        <dbReference type="Pfam" id="PF09335"/>
    </source>
</evidence>
<keyword evidence="6 7" id="KW-0472">Membrane</keyword>
<keyword evidence="3 7" id="KW-1003">Cell membrane</keyword>
<feature type="transmembrane region" description="Helical" evidence="7">
    <location>
        <begin position="137"/>
        <end position="155"/>
    </location>
</feature>
<dbReference type="PANTHER" id="PTHR30353">
    <property type="entry name" value="INNER MEMBRANE PROTEIN DEDA-RELATED"/>
    <property type="match status" value="1"/>
</dbReference>
<dbReference type="Proteomes" id="UP000053246">
    <property type="component" value="Unassembled WGS sequence"/>
</dbReference>
<feature type="transmembrane region" description="Helical" evidence="7">
    <location>
        <begin position="45"/>
        <end position="69"/>
    </location>
</feature>
<keyword evidence="5 7" id="KW-1133">Transmembrane helix</keyword>
<dbReference type="InterPro" id="IPR032818">
    <property type="entry name" value="DedA-like"/>
</dbReference>
<evidence type="ECO:0000256" key="6">
    <source>
        <dbReference type="ARBA" id="ARBA00023136"/>
    </source>
</evidence>
<accession>A0A9X0I075</accession>
<feature type="transmembrane region" description="Helical" evidence="7">
    <location>
        <begin position="161"/>
        <end position="179"/>
    </location>
</feature>
<evidence type="ECO:0000313" key="9">
    <source>
        <dbReference type="EMBL" id="KUJ44343.1"/>
    </source>
</evidence>
<evidence type="ECO:0000313" key="10">
    <source>
        <dbReference type="Proteomes" id="UP000053246"/>
    </source>
</evidence>
<dbReference type="OMA" id="AWAVTYQ"/>
<dbReference type="Pfam" id="PF09335">
    <property type="entry name" value="VTT_dom"/>
    <property type="match status" value="1"/>
</dbReference>
<gene>
    <name evidence="9" type="ORF">ADL17_14135</name>
</gene>